<gene>
    <name evidence="1" type="ORF">CBF28_12860</name>
</gene>
<dbReference type="EMBL" id="NGKB01000016">
    <property type="protein sequence ID" value="RSU10785.1"/>
    <property type="molecule type" value="Genomic_DNA"/>
</dbReference>
<reference evidence="1 2" key="1">
    <citation type="submission" date="2017-05" db="EMBL/GenBank/DDBJ databases">
        <title>Vagococcus spp. assemblies.</title>
        <authorList>
            <person name="Gulvik C.A."/>
        </authorList>
    </citation>
    <scope>NUCLEOTIDE SEQUENCE [LARGE SCALE GENOMIC DNA]</scope>
    <source>
        <strain evidence="1 2">SS1714</strain>
    </source>
</reference>
<organism evidence="1 2">
    <name type="scientific">Vagococcus carniphilus</name>
    <dbReference type="NCBI Taxonomy" id="218144"/>
    <lineage>
        <taxon>Bacteria</taxon>
        <taxon>Bacillati</taxon>
        <taxon>Bacillota</taxon>
        <taxon>Bacilli</taxon>
        <taxon>Lactobacillales</taxon>
        <taxon>Enterococcaceae</taxon>
        <taxon>Vagococcus</taxon>
    </lineage>
</organism>
<proteinExistence type="predicted"/>
<name>A0A430ARV6_9ENTE</name>
<dbReference type="RefSeq" id="WP_126795915.1">
    <property type="nucleotide sequence ID" value="NZ_CP060720.1"/>
</dbReference>
<dbReference type="Proteomes" id="UP000288028">
    <property type="component" value="Unassembled WGS sequence"/>
</dbReference>
<keyword evidence="2" id="KW-1185">Reference proteome</keyword>
<protein>
    <submittedName>
        <fullName evidence="1">Uncharacterized protein</fullName>
    </submittedName>
</protein>
<evidence type="ECO:0000313" key="2">
    <source>
        <dbReference type="Proteomes" id="UP000288028"/>
    </source>
</evidence>
<dbReference type="GeneID" id="95579418"/>
<comment type="caution">
    <text evidence="1">The sequence shown here is derived from an EMBL/GenBank/DDBJ whole genome shotgun (WGS) entry which is preliminary data.</text>
</comment>
<evidence type="ECO:0000313" key="1">
    <source>
        <dbReference type="EMBL" id="RSU10785.1"/>
    </source>
</evidence>
<dbReference type="AlphaFoldDB" id="A0A430ARV6"/>
<dbReference type="OrthoDB" id="9967727at2"/>
<sequence length="181" mass="20734">MKTYKAYQILNDSFYSDEKSFASLHSSKSNFMKDDSGQFMCIGVTPDTYLLNEDKISNYFSIGYVSPLVVTNYKMLALILVVSQIDGIDFIDFSFKENSEESMSEKDYVQSMLTEKDPIIDISNFLKENSQKIQYIDLKESNNKIRISSTGAIYVSPSLDINKNSIFMKIVTFLFTGELRK</sequence>
<accession>A0A430ARV6</accession>